<evidence type="ECO:0000256" key="1">
    <source>
        <dbReference type="ARBA" id="ARBA00010062"/>
    </source>
</evidence>
<feature type="signal peptide" evidence="3">
    <location>
        <begin position="1"/>
        <end position="27"/>
    </location>
</feature>
<dbReference type="PANTHER" id="PTHR30483">
    <property type="entry name" value="LEUCINE-SPECIFIC-BINDING PROTEIN"/>
    <property type="match status" value="1"/>
</dbReference>
<dbReference type="SUPFAM" id="SSF53822">
    <property type="entry name" value="Periplasmic binding protein-like I"/>
    <property type="match status" value="1"/>
</dbReference>
<accession>A0A073INN7</accession>
<dbReference type="AlphaFoldDB" id="A0A073INN7"/>
<comment type="similarity">
    <text evidence="1">Belongs to the leucine-binding protein family.</text>
</comment>
<proteinExistence type="inferred from homology"/>
<dbReference type="Pfam" id="PF13458">
    <property type="entry name" value="Peripla_BP_6"/>
    <property type="match status" value="1"/>
</dbReference>
<reference evidence="5 6" key="1">
    <citation type="submission" date="2014-04" db="EMBL/GenBank/DDBJ databases">
        <title>Draft Genome Sequence of Synergistes jonesii.</title>
        <authorList>
            <person name="Coil D.A."/>
            <person name="Eisen J.A."/>
            <person name="Holland-Moritz H.E."/>
        </authorList>
    </citation>
    <scope>NUCLEOTIDE SEQUENCE [LARGE SCALE GENOMIC DNA]</scope>
    <source>
        <strain evidence="5 6">78-1</strain>
    </source>
</reference>
<evidence type="ECO:0000256" key="2">
    <source>
        <dbReference type="ARBA" id="ARBA00022729"/>
    </source>
</evidence>
<dbReference type="PANTHER" id="PTHR30483:SF37">
    <property type="entry name" value="ABC TRANSPORTER SUBSTRATE-BINDING PROTEIN"/>
    <property type="match status" value="1"/>
</dbReference>
<evidence type="ECO:0000259" key="4">
    <source>
        <dbReference type="Pfam" id="PF13458"/>
    </source>
</evidence>
<dbReference type="Gene3D" id="3.40.50.2300">
    <property type="match status" value="2"/>
</dbReference>
<comment type="caution">
    <text evidence="5">The sequence shown here is derived from an EMBL/GenBank/DDBJ whole genome shotgun (WGS) entry which is preliminary data.</text>
</comment>
<evidence type="ECO:0000313" key="5">
    <source>
        <dbReference type="EMBL" id="KEJ91968.1"/>
    </source>
</evidence>
<dbReference type="InterPro" id="IPR028081">
    <property type="entry name" value="Leu-bd"/>
</dbReference>
<keyword evidence="6" id="KW-1185">Reference proteome</keyword>
<dbReference type="OrthoDB" id="9783240at2"/>
<evidence type="ECO:0000313" key="6">
    <source>
        <dbReference type="Proteomes" id="UP000027665"/>
    </source>
</evidence>
<dbReference type="RefSeq" id="WP_037976683.1">
    <property type="nucleotide sequence ID" value="NZ_JAWRIX010000027.1"/>
</dbReference>
<name>A0A073INN7_9BACT</name>
<dbReference type="STRING" id="2754.EH55_06175"/>
<dbReference type="Proteomes" id="UP000027665">
    <property type="component" value="Unassembled WGS sequence"/>
</dbReference>
<dbReference type="eggNOG" id="COG0683">
    <property type="taxonomic scope" value="Bacteria"/>
</dbReference>
<dbReference type="InterPro" id="IPR051010">
    <property type="entry name" value="BCAA_transport"/>
</dbReference>
<keyword evidence="2 3" id="KW-0732">Signal</keyword>
<dbReference type="CDD" id="cd06340">
    <property type="entry name" value="PBP1_ABC_ligand_binding-like"/>
    <property type="match status" value="1"/>
</dbReference>
<gene>
    <name evidence="5" type="ORF">EH55_06175</name>
</gene>
<dbReference type="GeneID" id="90983864"/>
<organism evidence="5 6">
    <name type="scientific">Synergistes jonesii</name>
    <dbReference type="NCBI Taxonomy" id="2754"/>
    <lineage>
        <taxon>Bacteria</taxon>
        <taxon>Thermotogati</taxon>
        <taxon>Synergistota</taxon>
        <taxon>Synergistia</taxon>
        <taxon>Synergistales</taxon>
        <taxon>Synergistaceae</taxon>
        <taxon>Synergistes</taxon>
    </lineage>
</organism>
<feature type="chain" id="PRO_5001691357" evidence="3">
    <location>
        <begin position="28"/>
        <end position="421"/>
    </location>
</feature>
<evidence type="ECO:0000256" key="3">
    <source>
        <dbReference type="SAM" id="SignalP"/>
    </source>
</evidence>
<dbReference type="EMBL" id="JMKI01000036">
    <property type="protein sequence ID" value="KEJ91968.1"/>
    <property type="molecule type" value="Genomic_DNA"/>
</dbReference>
<sequence length="421" mass="45640">MKLSKRTAIVVMLVLCTALFASAAAFAAEEIKVGALFPLTGPAAVSGQNCVNSVLAAADVINTKNPDIKAPLAAGEGLVGGKYVIKIVPADHQGKPDVAKSEAERLYNQEKVFAVIGCYNSSATKPASAVAERAKKIFLCGCSSSAALTERGYKYFFRHAPTDAIESVEFVDYIAYLNKEKNAGIKTLGVIYENTEFGKHAADEARKAAKRADLEIVADVPFNNGATNLNSEVQKLKSANPDAVFGAALGGDYSLWVRTMKQVNWLPKIAINYCTGYQNPAVQKELGSDGNFFMGGMGYSPELAKKFMPEAIKIQDKYYTPRSKQPFDSDSIQEAVMLMVLAQAIEKAGGPDTEKVAKIIQTDEFPSVMSLSGRVKFSSDGQNAEALSVITQLHEQKYQTVFPLKYKDSEPTLPMTPWDKR</sequence>
<protein>
    <submittedName>
        <fullName evidence="5">Amino acid ABC transporter substrate-binding protein</fullName>
    </submittedName>
</protein>
<dbReference type="InterPro" id="IPR028082">
    <property type="entry name" value="Peripla_BP_I"/>
</dbReference>
<feature type="domain" description="Leucine-binding protein" evidence="4">
    <location>
        <begin position="30"/>
        <end position="387"/>
    </location>
</feature>